<name>A0ACB9FJ70_ARCLA</name>
<reference evidence="1 2" key="2">
    <citation type="journal article" date="2022" name="Mol. Ecol. Resour.">
        <title>The genomes of chicory, endive, great burdock and yacon provide insights into Asteraceae paleo-polyploidization history and plant inulin production.</title>
        <authorList>
            <person name="Fan W."/>
            <person name="Wang S."/>
            <person name="Wang H."/>
            <person name="Wang A."/>
            <person name="Jiang F."/>
            <person name="Liu H."/>
            <person name="Zhao H."/>
            <person name="Xu D."/>
            <person name="Zhang Y."/>
        </authorList>
    </citation>
    <scope>NUCLEOTIDE SEQUENCE [LARGE SCALE GENOMIC DNA]</scope>
    <source>
        <strain evidence="2">cv. Niubang</strain>
    </source>
</reference>
<keyword evidence="2" id="KW-1185">Reference proteome</keyword>
<dbReference type="EMBL" id="CM042047">
    <property type="protein sequence ID" value="KAI3770838.1"/>
    <property type="molecule type" value="Genomic_DNA"/>
</dbReference>
<reference evidence="2" key="1">
    <citation type="journal article" date="2022" name="Mol. Ecol. Resour.">
        <title>The genomes of chicory, endive, great burdock and yacon provide insights into Asteraceae palaeo-polyploidization history and plant inulin production.</title>
        <authorList>
            <person name="Fan W."/>
            <person name="Wang S."/>
            <person name="Wang H."/>
            <person name="Wang A."/>
            <person name="Jiang F."/>
            <person name="Liu H."/>
            <person name="Zhao H."/>
            <person name="Xu D."/>
            <person name="Zhang Y."/>
        </authorList>
    </citation>
    <scope>NUCLEOTIDE SEQUENCE [LARGE SCALE GENOMIC DNA]</scope>
    <source>
        <strain evidence="2">cv. Niubang</strain>
    </source>
</reference>
<evidence type="ECO:0000313" key="1">
    <source>
        <dbReference type="EMBL" id="KAI3770838.1"/>
    </source>
</evidence>
<protein>
    <submittedName>
        <fullName evidence="1">Uncharacterized protein</fullName>
    </submittedName>
</protein>
<sequence>MTGNKSLLSNFKEKCCGRVKFGNCETTPILGYADLVQGNITVKRVSYVEGLSHNLFSIWQFCDKDIEVSFKSKRVAVKNVKIPSDICLLSKASVHESWIWHRRLAHLNFKYMDRLVKNDSVRGLLVLHFQKDHLCQDCEKGKKKKVSHKSKPEACTSDILNILHVDLGGPMKTKSIGKKRYVLVVVDDYSRYTWVKFLMSKDETPDILINLIKTIQTNKQKAVKVVRSDNGTEFKNKPALTGNLASRQTSSEPSLQQTNQDSSSSLLNLTDLDFLFEHFYDDVPKSNTENVSNVLNQESVSASTSNSAASVSETDVVPVSSKSQNIPSELHPAQSEPDQVNTEYVQEAPVQEQSDQAEPAQEEEQTADIQPVIPESESDVVELPPPPVETVDVSSSDRDMTEALSQQLEVCSRSYRSSPSHHQMDKISSYSSDYCKIEPTKVSEALEDPDWIIAKQEELNQFDALKVWRLVPRPKGKSIIGTKWISKNKKDKDGIVFRKKARLMDVKTAFLNGKLKEEVYVSQPEGFVDKDHPDYVYFLDKALYGLKQAPRAWIQMSMMGEINFFLGLQVKQLPDGIFINQSKYIFDILKKFKMQKSSSIGTPMAYGAKIGIDPDGKVVDV</sequence>
<evidence type="ECO:0000313" key="2">
    <source>
        <dbReference type="Proteomes" id="UP001055879"/>
    </source>
</evidence>
<proteinExistence type="predicted"/>
<gene>
    <name evidence="1" type="ORF">L6452_01983</name>
</gene>
<dbReference type="Proteomes" id="UP001055879">
    <property type="component" value="Linkage Group LG01"/>
</dbReference>
<accession>A0ACB9FJ70</accession>
<comment type="caution">
    <text evidence="1">The sequence shown here is derived from an EMBL/GenBank/DDBJ whole genome shotgun (WGS) entry which is preliminary data.</text>
</comment>
<organism evidence="1 2">
    <name type="scientific">Arctium lappa</name>
    <name type="common">Greater burdock</name>
    <name type="synonym">Lappa major</name>
    <dbReference type="NCBI Taxonomy" id="4217"/>
    <lineage>
        <taxon>Eukaryota</taxon>
        <taxon>Viridiplantae</taxon>
        <taxon>Streptophyta</taxon>
        <taxon>Embryophyta</taxon>
        <taxon>Tracheophyta</taxon>
        <taxon>Spermatophyta</taxon>
        <taxon>Magnoliopsida</taxon>
        <taxon>eudicotyledons</taxon>
        <taxon>Gunneridae</taxon>
        <taxon>Pentapetalae</taxon>
        <taxon>asterids</taxon>
        <taxon>campanulids</taxon>
        <taxon>Asterales</taxon>
        <taxon>Asteraceae</taxon>
        <taxon>Carduoideae</taxon>
        <taxon>Cardueae</taxon>
        <taxon>Arctiinae</taxon>
        <taxon>Arctium</taxon>
    </lineage>
</organism>